<gene>
    <name evidence="1" type="ORF">PCOR1329_LOCUS67251</name>
</gene>
<name>A0ABN9WL50_9DINO</name>
<protein>
    <submittedName>
        <fullName evidence="1">Uncharacterized protein</fullName>
    </submittedName>
</protein>
<evidence type="ECO:0000313" key="2">
    <source>
        <dbReference type="Proteomes" id="UP001189429"/>
    </source>
</evidence>
<reference evidence="1" key="1">
    <citation type="submission" date="2023-10" db="EMBL/GenBank/DDBJ databases">
        <authorList>
            <person name="Chen Y."/>
            <person name="Shah S."/>
            <person name="Dougan E. K."/>
            <person name="Thang M."/>
            <person name="Chan C."/>
        </authorList>
    </citation>
    <scope>NUCLEOTIDE SEQUENCE [LARGE SCALE GENOMIC DNA]</scope>
</reference>
<keyword evidence="2" id="KW-1185">Reference proteome</keyword>
<comment type="caution">
    <text evidence="1">The sequence shown here is derived from an EMBL/GenBank/DDBJ whole genome shotgun (WGS) entry which is preliminary data.</text>
</comment>
<dbReference type="EMBL" id="CAUYUJ010018708">
    <property type="protein sequence ID" value="CAK0885717.1"/>
    <property type="molecule type" value="Genomic_DNA"/>
</dbReference>
<evidence type="ECO:0000313" key="1">
    <source>
        <dbReference type="EMBL" id="CAK0885717.1"/>
    </source>
</evidence>
<organism evidence="1 2">
    <name type="scientific">Prorocentrum cordatum</name>
    <dbReference type="NCBI Taxonomy" id="2364126"/>
    <lineage>
        <taxon>Eukaryota</taxon>
        <taxon>Sar</taxon>
        <taxon>Alveolata</taxon>
        <taxon>Dinophyceae</taxon>
        <taxon>Prorocentrales</taxon>
        <taxon>Prorocentraceae</taxon>
        <taxon>Prorocentrum</taxon>
    </lineage>
</organism>
<accession>A0ABN9WL50</accession>
<sequence length="634" mass="70910">MAWPKEVVEMAVKLGYVIGVRSLETRQECERVVLPVPFVRMFPRFVYMVEQYVFHMEQVLLEINTCLGETHNTNKLNTAKHAFDNEGFDMGKCITEENKLSMVTERAKYATRLVRKFLIRLGAEDPRRRKFKPGVLPLSGAELQLIHQNNFHFAPMANLMAMDYVAAFGVGVIEEVRLRNDFIRNGDILKYPGRVAGGEPWMFQLEGYFWQYAQELRPELLAIANPLNRISSSGPPERLRPPVEYTEALVFTAQLARNGFCTPNTGLLKVDAVFQRSKQSWSDRISSERCFIGRVRPGDFFIQIMRCKGTAGGQEGDFGNYVDWRIRFQGVLLKGDLLTPEFSGVGGNVFTSGSMLTAATMSGAAVAAGITSGAAVEALAPMVLNSSIAGTVLFAGASVAPMVGIGAAAFLTTGGGFKEVCQALLAQLSSHGVVSSSGWAEPPHLGLNINVALVTWGAVVYRLKSVKIKTGDGIYQDRVKSQKFTSLHFESWNRAELSPVVPFVGSVELYGKVELDWDLTPWVERMINRRKFLENKQRQEKCVSCLKAGKAFCDWRKPLESIWDETYDVCVDHSSTEEQTCERDIGMVDDVGDVVTAEYFSPKLGSAACMEIDFVRANREFRLNDLMRRFFRRH</sequence>
<proteinExistence type="predicted"/>
<dbReference type="Proteomes" id="UP001189429">
    <property type="component" value="Unassembled WGS sequence"/>
</dbReference>